<dbReference type="SUPFAM" id="SSF46689">
    <property type="entry name" value="Homeodomain-like"/>
    <property type="match status" value="1"/>
</dbReference>
<dbReference type="GO" id="GO:0043565">
    <property type="term" value="F:sequence-specific DNA binding"/>
    <property type="evidence" value="ECO:0007669"/>
    <property type="project" value="InterPro"/>
</dbReference>
<feature type="transmembrane region" description="Helical" evidence="4">
    <location>
        <begin position="303"/>
        <end position="321"/>
    </location>
</feature>
<evidence type="ECO:0000256" key="3">
    <source>
        <dbReference type="ARBA" id="ARBA00023163"/>
    </source>
</evidence>
<evidence type="ECO:0000313" key="7">
    <source>
        <dbReference type="Proteomes" id="UP000650466"/>
    </source>
</evidence>
<feature type="transmembrane region" description="Helical" evidence="4">
    <location>
        <begin position="12"/>
        <end position="32"/>
    </location>
</feature>
<gene>
    <name evidence="6" type="ORF">ICC18_00535</name>
</gene>
<dbReference type="SMART" id="SM00342">
    <property type="entry name" value="HTH_ARAC"/>
    <property type="match status" value="1"/>
</dbReference>
<accession>A0A926KKT4</accession>
<dbReference type="InterPro" id="IPR041522">
    <property type="entry name" value="CdaR_GGDEF"/>
</dbReference>
<dbReference type="PROSITE" id="PS01124">
    <property type="entry name" value="HTH_ARAC_FAMILY_2"/>
    <property type="match status" value="1"/>
</dbReference>
<dbReference type="Pfam" id="PF17853">
    <property type="entry name" value="GGDEF_2"/>
    <property type="match status" value="1"/>
</dbReference>
<evidence type="ECO:0000259" key="5">
    <source>
        <dbReference type="PROSITE" id="PS01124"/>
    </source>
</evidence>
<proteinExistence type="predicted"/>
<evidence type="ECO:0000313" key="6">
    <source>
        <dbReference type="EMBL" id="MBD0378606.1"/>
    </source>
</evidence>
<keyword evidence="7" id="KW-1185">Reference proteome</keyword>
<feature type="domain" description="HTH araC/xylS-type" evidence="5">
    <location>
        <begin position="652"/>
        <end position="751"/>
    </location>
</feature>
<dbReference type="Proteomes" id="UP000650466">
    <property type="component" value="Unassembled WGS sequence"/>
</dbReference>
<keyword evidence="2" id="KW-0238">DNA-binding</keyword>
<evidence type="ECO:0000256" key="2">
    <source>
        <dbReference type="ARBA" id="ARBA00023125"/>
    </source>
</evidence>
<dbReference type="PANTHER" id="PTHR43280:SF28">
    <property type="entry name" value="HTH-TYPE TRANSCRIPTIONAL ACTIVATOR RHAS"/>
    <property type="match status" value="1"/>
</dbReference>
<dbReference type="AlphaFoldDB" id="A0A926KKT4"/>
<keyword evidence="3" id="KW-0804">Transcription</keyword>
<organism evidence="6 7">
    <name type="scientific">Paenibacillus sedimenti</name>
    <dbReference type="NCBI Taxonomy" id="2770274"/>
    <lineage>
        <taxon>Bacteria</taxon>
        <taxon>Bacillati</taxon>
        <taxon>Bacillota</taxon>
        <taxon>Bacilli</taxon>
        <taxon>Bacillales</taxon>
        <taxon>Paenibacillaceae</taxon>
        <taxon>Paenibacillus</taxon>
    </lineage>
</organism>
<reference evidence="6" key="1">
    <citation type="submission" date="2020-09" db="EMBL/GenBank/DDBJ databases">
        <title>Draft Genome Sequence of Paenibacillus sp. WST5.</title>
        <authorList>
            <person name="Bao Z."/>
        </authorList>
    </citation>
    <scope>NUCLEOTIDE SEQUENCE</scope>
    <source>
        <strain evidence="6">WST5</strain>
    </source>
</reference>
<dbReference type="InterPro" id="IPR020449">
    <property type="entry name" value="Tscrpt_reg_AraC-type_HTH"/>
</dbReference>
<dbReference type="Gene3D" id="3.30.450.20">
    <property type="entry name" value="PAS domain"/>
    <property type="match status" value="1"/>
</dbReference>
<dbReference type="InterPro" id="IPR018060">
    <property type="entry name" value="HTH_AraC"/>
</dbReference>
<sequence>MKKNRFNLLAKLLISYILVLLFPMMVILFYYYPYSTEVVKQKEMDWNAHVTEQVMNSMDIFTRYVYNLPSELVNNRELKLYLAGDDDYQRIVIANEMRKYNATDAFIDNTFLYVKNIGFLFAKTGIAYTIHDFESPGVGYYYENWPHKAMFEELNSLTSPAVRPAESVIVPGNNRMRMLTFLSPLPLGGLNSPATVLIMVREETIIRLMKSVSEAYNGDFFIFNQKGNRLAASNETSYSNSSEFKELVSGFGEGRSGSGIYRINGKSFIVSHGISDKNGWKYVNLMPVSETLQDIRIIQRNTVVLFILILLLEVIVIYVSIRKNYHPIKGLVHLAKNLFTPREPRTMNEIDTIRYALDQLSSDNSRLDERVKSTLPVMRDNLLFELICDRYPSWDAFQKEADPYGVCFNYSHISVAVLSCETREGGIQAAAEYCRMVENRLPEGLQGYFFNSIYNQEIVFVCSHDSYFQLKAYLCGLQQELLERTRIHTLIGIGTPGQSPEGAHLSYLQAIRAAEHLRVRNQYSVLVFDEIEVQQTSAVSYFAEQLQSLELFILKNDVSAIELVMERIIAYIGHDGTPPHMVRVVYLNTVIVIFNGLQRFRQGGQSLLQLTSVSSLHRYTIEQMIDIMRESCSKLCDLIRDSQPPSRTASQNDILAFIEGKGMHPEFSLQLIADHFSMSISGFSYHFKKTMGQNFKEYIDQHRIQKSIVLLRNTNETLELIAQQVGYSNPSSFIRSFKKMVGITPGQYRDSNK</sequence>
<dbReference type="Gene3D" id="1.10.10.60">
    <property type="entry name" value="Homeodomain-like"/>
    <property type="match status" value="2"/>
</dbReference>
<keyword evidence="4" id="KW-0812">Transmembrane</keyword>
<dbReference type="EMBL" id="JACVVD010000001">
    <property type="protein sequence ID" value="MBD0378606.1"/>
    <property type="molecule type" value="Genomic_DNA"/>
</dbReference>
<dbReference type="GO" id="GO:0003700">
    <property type="term" value="F:DNA-binding transcription factor activity"/>
    <property type="evidence" value="ECO:0007669"/>
    <property type="project" value="InterPro"/>
</dbReference>
<keyword evidence="4" id="KW-0472">Membrane</keyword>
<evidence type="ECO:0000256" key="1">
    <source>
        <dbReference type="ARBA" id="ARBA00023015"/>
    </source>
</evidence>
<dbReference type="PRINTS" id="PR00032">
    <property type="entry name" value="HTHARAC"/>
</dbReference>
<dbReference type="Pfam" id="PF12833">
    <property type="entry name" value="HTH_18"/>
    <property type="match status" value="1"/>
</dbReference>
<dbReference type="PANTHER" id="PTHR43280">
    <property type="entry name" value="ARAC-FAMILY TRANSCRIPTIONAL REGULATOR"/>
    <property type="match status" value="1"/>
</dbReference>
<keyword evidence="1" id="KW-0805">Transcription regulation</keyword>
<name>A0A926KKT4_9BACL</name>
<comment type="caution">
    <text evidence="6">The sequence shown here is derived from an EMBL/GenBank/DDBJ whole genome shotgun (WGS) entry which is preliminary data.</text>
</comment>
<keyword evidence="4" id="KW-1133">Transmembrane helix</keyword>
<evidence type="ECO:0000256" key="4">
    <source>
        <dbReference type="SAM" id="Phobius"/>
    </source>
</evidence>
<protein>
    <submittedName>
        <fullName evidence="6">AraC family transcriptional regulator</fullName>
    </submittedName>
</protein>
<dbReference type="InterPro" id="IPR009057">
    <property type="entry name" value="Homeodomain-like_sf"/>
</dbReference>